<sequence>MARASLFNESIVGYVCNISNEHKKKKFYVKFTMQSENNRQIDGWIFSGVSGILITSLGVALTNSMKNHTGLRIWGKVEEDNGDESGTAYLATTDLAPNTFLTEHSYDLTHVRRKMFNGVPILSTTINTNISSSSIPVTADVSEVTTTLAIDLSDKKTIISSIEEVGTITRSNGCSTCKGDLTDVNGAAALVYCQKCQRHSLKKNIAHNISTTIAIKDGEEKIVLWVGGRILEQLLIHVGLLVTASDTEIAMALLSDISLRFEYSVLCKELITISIP</sequence>
<keyword evidence="4" id="KW-1185">Reference proteome</keyword>
<accession>A0A815JLZ7</accession>
<evidence type="ECO:0000313" key="4">
    <source>
        <dbReference type="Proteomes" id="UP000663870"/>
    </source>
</evidence>
<protein>
    <submittedName>
        <fullName evidence="1">Uncharacterized protein</fullName>
    </submittedName>
</protein>
<reference evidence="1" key="1">
    <citation type="submission" date="2021-02" db="EMBL/GenBank/DDBJ databases">
        <authorList>
            <person name="Nowell W R."/>
        </authorList>
    </citation>
    <scope>NUCLEOTIDE SEQUENCE</scope>
</reference>
<evidence type="ECO:0000313" key="1">
    <source>
        <dbReference type="EMBL" id="CAF1381224.1"/>
    </source>
</evidence>
<name>A0A815JLZ7_9BILA</name>
<dbReference type="AlphaFoldDB" id="A0A815JLZ7"/>
<organism evidence="1 3">
    <name type="scientific">Rotaria sordida</name>
    <dbReference type="NCBI Taxonomy" id="392033"/>
    <lineage>
        <taxon>Eukaryota</taxon>
        <taxon>Metazoa</taxon>
        <taxon>Spiralia</taxon>
        <taxon>Gnathifera</taxon>
        <taxon>Rotifera</taxon>
        <taxon>Eurotatoria</taxon>
        <taxon>Bdelloidea</taxon>
        <taxon>Philodinida</taxon>
        <taxon>Philodinidae</taxon>
        <taxon>Rotaria</taxon>
    </lineage>
</organism>
<gene>
    <name evidence="2" type="ORF">JXQ802_LOCUS50014</name>
    <name evidence="1" type="ORF">PYM288_LOCUS33863</name>
</gene>
<comment type="caution">
    <text evidence="1">The sequence shown here is derived from an EMBL/GenBank/DDBJ whole genome shotgun (WGS) entry which is preliminary data.</text>
</comment>
<dbReference type="Proteomes" id="UP000663870">
    <property type="component" value="Unassembled WGS sequence"/>
</dbReference>
<dbReference type="EMBL" id="CAJNOL010006280">
    <property type="protein sequence ID" value="CAF1616213.1"/>
    <property type="molecule type" value="Genomic_DNA"/>
</dbReference>
<evidence type="ECO:0000313" key="2">
    <source>
        <dbReference type="EMBL" id="CAF1616213.1"/>
    </source>
</evidence>
<dbReference type="Proteomes" id="UP000663854">
    <property type="component" value="Unassembled WGS sequence"/>
</dbReference>
<dbReference type="EMBL" id="CAJNOH010004821">
    <property type="protein sequence ID" value="CAF1381224.1"/>
    <property type="molecule type" value="Genomic_DNA"/>
</dbReference>
<proteinExistence type="predicted"/>
<evidence type="ECO:0000313" key="3">
    <source>
        <dbReference type="Proteomes" id="UP000663854"/>
    </source>
</evidence>